<reference evidence="1 2" key="1">
    <citation type="submission" date="2018-03" db="EMBL/GenBank/DDBJ databases">
        <title>Complete Genome Sequence of the Chinese traditional Highland Barley wine Isolate Lactobacillus reuteri WHH1689.</title>
        <authorList>
            <person name="Chen S."/>
            <person name="Chen L."/>
            <person name="Chen L."/>
            <person name="Li Y."/>
        </authorList>
    </citation>
    <scope>NUCLEOTIDE SEQUENCE [LARGE SCALE GENOMIC DNA]</scope>
    <source>
        <strain evidence="1 2">WHH1689</strain>
    </source>
</reference>
<gene>
    <name evidence="1" type="ORF">LWHH1689_0197</name>
</gene>
<dbReference type="Proteomes" id="UP000244369">
    <property type="component" value="Chromosome"/>
</dbReference>
<dbReference type="AlphaFoldDB" id="A0A2S1EP21"/>
<evidence type="ECO:0000313" key="1">
    <source>
        <dbReference type="EMBL" id="AWD61559.1"/>
    </source>
</evidence>
<name>A0A2S1EP21_LIMRT</name>
<organism evidence="1 2">
    <name type="scientific">Limosilactobacillus reuteri</name>
    <name type="common">Lactobacillus reuteri</name>
    <dbReference type="NCBI Taxonomy" id="1598"/>
    <lineage>
        <taxon>Bacteria</taxon>
        <taxon>Bacillati</taxon>
        <taxon>Bacillota</taxon>
        <taxon>Bacilli</taxon>
        <taxon>Lactobacillales</taxon>
        <taxon>Lactobacillaceae</taxon>
        <taxon>Limosilactobacillus</taxon>
    </lineage>
</organism>
<evidence type="ECO:0000313" key="2">
    <source>
        <dbReference type="Proteomes" id="UP000244369"/>
    </source>
</evidence>
<protein>
    <submittedName>
        <fullName evidence="1">Uncharacterized protein</fullName>
    </submittedName>
</protein>
<proteinExistence type="predicted"/>
<accession>A0A2S1EP21</accession>
<dbReference type="EMBL" id="CP027805">
    <property type="protein sequence ID" value="AWD61559.1"/>
    <property type="molecule type" value="Genomic_DNA"/>
</dbReference>
<sequence length="30" mass="3240">MMSIMSNMIAVVSFMGLIIATCAHVINNRA</sequence>